<name>A0A9Q4Q2F7_9EURY</name>
<reference evidence="2" key="1">
    <citation type="submission" date="2022-06" db="EMBL/GenBank/DDBJ databases">
        <title>Natrinema sp. a new haloarchaeum isolate from saline soil.</title>
        <authorList>
            <person name="Strakova D."/>
            <person name="Galisteo C."/>
            <person name="Sanchez-Porro C."/>
            <person name="Ventosa A."/>
        </authorList>
    </citation>
    <scope>NUCLEOTIDE SEQUENCE</scope>
    <source>
        <strain evidence="2">S1CR25-10</strain>
    </source>
</reference>
<accession>A0A9Q4Q2F7</accession>
<feature type="compositionally biased region" description="Basic and acidic residues" evidence="1">
    <location>
        <begin position="59"/>
        <end position="69"/>
    </location>
</feature>
<protein>
    <submittedName>
        <fullName evidence="2">Uncharacterized protein</fullName>
    </submittedName>
</protein>
<feature type="region of interest" description="Disordered" evidence="1">
    <location>
        <begin position="22"/>
        <end position="76"/>
    </location>
</feature>
<dbReference type="Proteomes" id="UP001154061">
    <property type="component" value="Unassembled WGS sequence"/>
</dbReference>
<dbReference type="RefSeq" id="WP_277522022.1">
    <property type="nucleotide sequence ID" value="NZ_JAMQOT010000004.1"/>
</dbReference>
<gene>
    <name evidence="2" type="ORF">NDI89_12875</name>
</gene>
<evidence type="ECO:0000313" key="3">
    <source>
        <dbReference type="Proteomes" id="UP001154061"/>
    </source>
</evidence>
<proteinExistence type="predicted"/>
<organism evidence="2 3">
    <name type="scientific">Natrinema salsiterrestre</name>
    <dbReference type="NCBI Taxonomy" id="2950540"/>
    <lineage>
        <taxon>Archaea</taxon>
        <taxon>Methanobacteriati</taxon>
        <taxon>Methanobacteriota</taxon>
        <taxon>Stenosarchaea group</taxon>
        <taxon>Halobacteria</taxon>
        <taxon>Halobacteriales</taxon>
        <taxon>Natrialbaceae</taxon>
        <taxon>Natrinema</taxon>
    </lineage>
</organism>
<evidence type="ECO:0000313" key="2">
    <source>
        <dbReference type="EMBL" id="MDF9746476.1"/>
    </source>
</evidence>
<keyword evidence="3" id="KW-1185">Reference proteome</keyword>
<sequence length="76" mass="8505">MTRQIDAARDRVALRETLLEESDEYDALTSGDARRRIPTVRPRDATAGRTTSTHPFRPVTDDRTADGEPPKLAMIP</sequence>
<evidence type="ECO:0000256" key="1">
    <source>
        <dbReference type="SAM" id="MobiDB-lite"/>
    </source>
</evidence>
<comment type="caution">
    <text evidence="2">The sequence shown here is derived from an EMBL/GenBank/DDBJ whole genome shotgun (WGS) entry which is preliminary data.</text>
</comment>
<dbReference type="AlphaFoldDB" id="A0A9Q4Q2F7"/>
<dbReference type="EMBL" id="JAMQOT010000004">
    <property type="protein sequence ID" value="MDF9746476.1"/>
    <property type="molecule type" value="Genomic_DNA"/>
</dbReference>